<name>A0ACC6V062_9CREN</name>
<dbReference type="EMBL" id="JZWT02000007">
    <property type="protein sequence ID" value="MFB6490312.1"/>
    <property type="molecule type" value="Genomic_DNA"/>
</dbReference>
<organism evidence="1 2">
    <name type="scientific">Thermoproteus sp. AZ2</name>
    <dbReference type="NCBI Taxonomy" id="1609232"/>
    <lineage>
        <taxon>Archaea</taxon>
        <taxon>Thermoproteota</taxon>
        <taxon>Thermoprotei</taxon>
        <taxon>Thermoproteales</taxon>
        <taxon>Thermoproteaceae</taxon>
        <taxon>Thermoproteus</taxon>
    </lineage>
</organism>
<proteinExistence type="predicted"/>
<evidence type="ECO:0000313" key="2">
    <source>
        <dbReference type="Proteomes" id="UP000033636"/>
    </source>
</evidence>
<accession>A0ACC6V062</accession>
<protein>
    <submittedName>
        <fullName evidence="1">Sulfurtransferase TusA family protein</fullName>
    </submittedName>
</protein>
<comment type="caution">
    <text evidence="1">The sequence shown here is derived from an EMBL/GenBank/DDBJ whole genome shotgun (WGS) entry which is preliminary data.</text>
</comment>
<reference evidence="1" key="1">
    <citation type="submission" date="2024-07" db="EMBL/GenBank/DDBJ databases">
        <title>Metagenome and Metagenome-Assembled Genomes of Archaea from a hot spring from the geothermal field of Los Azufres, Mexico.</title>
        <authorList>
            <person name="Marin-Paredes R."/>
            <person name="Martinez-Romero E."/>
            <person name="Servin-Garciduenas L.E."/>
        </authorList>
    </citation>
    <scope>NUCLEOTIDE SEQUENCE</scope>
</reference>
<sequence>MKEIDVRGLECPEPAKIVAAEIERERPHALKVVTDSDECRRTLLVMIPLLGYRVAANEGGEGYYVLVFQSEA</sequence>
<evidence type="ECO:0000313" key="1">
    <source>
        <dbReference type="EMBL" id="MFB6490312.1"/>
    </source>
</evidence>
<gene>
    <name evidence="1" type="ORF">TU35_003535</name>
</gene>
<dbReference type="Proteomes" id="UP000033636">
    <property type="component" value="Unassembled WGS sequence"/>
</dbReference>